<organism evidence="1 2">
    <name type="scientific">Diphasiastrum complanatum</name>
    <name type="common">Issler's clubmoss</name>
    <name type="synonym">Lycopodium complanatum</name>
    <dbReference type="NCBI Taxonomy" id="34168"/>
    <lineage>
        <taxon>Eukaryota</taxon>
        <taxon>Viridiplantae</taxon>
        <taxon>Streptophyta</taxon>
        <taxon>Embryophyta</taxon>
        <taxon>Tracheophyta</taxon>
        <taxon>Lycopodiopsida</taxon>
        <taxon>Lycopodiales</taxon>
        <taxon>Lycopodiaceae</taxon>
        <taxon>Lycopodioideae</taxon>
        <taxon>Diphasiastrum</taxon>
    </lineage>
</organism>
<proteinExistence type="predicted"/>
<dbReference type="Proteomes" id="UP001162992">
    <property type="component" value="Chromosome 15"/>
</dbReference>
<comment type="caution">
    <text evidence="1">The sequence shown here is derived from an EMBL/GenBank/DDBJ whole genome shotgun (WGS) entry which is preliminary data.</text>
</comment>
<accession>A0ACC2BJ22</accession>
<dbReference type="EMBL" id="CM055106">
    <property type="protein sequence ID" value="KAJ7529427.1"/>
    <property type="molecule type" value="Genomic_DNA"/>
</dbReference>
<keyword evidence="2" id="KW-1185">Reference proteome</keyword>
<name>A0ACC2BJ22_DIPCM</name>
<evidence type="ECO:0000313" key="2">
    <source>
        <dbReference type="Proteomes" id="UP001162992"/>
    </source>
</evidence>
<sequence length="134" mass="15939">MGSLYTAEFSYCVYLPMCTQYFKSFAEHERRLAHFYIFVPGIRKNELLFYPNLLNFGILQNLIPSSSRKLTERCSNYFSKVCKLGCTFICHTAYRMNCRRTQVHRPNNILDRLYSYLCYFILLENVVDELGRIL</sequence>
<reference evidence="2" key="1">
    <citation type="journal article" date="2024" name="Proc. Natl. Acad. Sci. U.S.A.">
        <title>Extraordinary preservation of gene collinearity over three hundred million years revealed in homosporous lycophytes.</title>
        <authorList>
            <person name="Li C."/>
            <person name="Wickell D."/>
            <person name="Kuo L.Y."/>
            <person name="Chen X."/>
            <person name="Nie B."/>
            <person name="Liao X."/>
            <person name="Peng D."/>
            <person name="Ji J."/>
            <person name="Jenkins J."/>
            <person name="Williams M."/>
            <person name="Shu S."/>
            <person name="Plott C."/>
            <person name="Barry K."/>
            <person name="Rajasekar S."/>
            <person name="Grimwood J."/>
            <person name="Han X."/>
            <person name="Sun S."/>
            <person name="Hou Z."/>
            <person name="He W."/>
            <person name="Dai G."/>
            <person name="Sun C."/>
            <person name="Schmutz J."/>
            <person name="Leebens-Mack J.H."/>
            <person name="Li F.W."/>
            <person name="Wang L."/>
        </authorList>
    </citation>
    <scope>NUCLEOTIDE SEQUENCE [LARGE SCALE GENOMIC DNA]</scope>
    <source>
        <strain evidence="2">cv. PW_Plant_1</strain>
    </source>
</reference>
<gene>
    <name evidence="1" type="ORF">O6H91_15G049700</name>
</gene>
<evidence type="ECO:0000313" key="1">
    <source>
        <dbReference type="EMBL" id="KAJ7529427.1"/>
    </source>
</evidence>
<protein>
    <submittedName>
        <fullName evidence="1">Uncharacterized protein</fullName>
    </submittedName>
</protein>